<keyword evidence="3" id="KW-1185">Reference proteome</keyword>
<keyword evidence="1" id="KW-0812">Transmembrane</keyword>
<accession>A0ABW3BQ17</accession>
<dbReference type="Proteomes" id="UP001597011">
    <property type="component" value="Unassembled WGS sequence"/>
</dbReference>
<sequence length="131" mass="15414">MTKWKPYYIVIVMMIIGFIFVIFFMTKQSDFYDSLKKIDTSKSYDINVEDAYNERGIYVLNNEYYLNSATYIVGNHYGFSKDNAIWRPKNAEYKPRISDISAPFTIKKEMDNDTLTLKKGDKTILLILETD</sequence>
<dbReference type="EMBL" id="JBHTIB010000005">
    <property type="protein sequence ID" value="MFD0835111.1"/>
    <property type="molecule type" value="Genomic_DNA"/>
</dbReference>
<keyword evidence="1" id="KW-1133">Transmembrane helix</keyword>
<protein>
    <submittedName>
        <fullName evidence="2">Uncharacterized protein</fullName>
    </submittedName>
</protein>
<organism evidence="2 3">
    <name type="scientific">Mariniflexile aquimaris</name>
    <dbReference type="NCBI Taxonomy" id="881009"/>
    <lineage>
        <taxon>Bacteria</taxon>
        <taxon>Pseudomonadati</taxon>
        <taxon>Bacteroidota</taxon>
        <taxon>Flavobacteriia</taxon>
        <taxon>Flavobacteriales</taxon>
        <taxon>Flavobacteriaceae</taxon>
        <taxon>Mariniflexile</taxon>
    </lineage>
</organism>
<gene>
    <name evidence="2" type="ORF">ACFQ0I_05005</name>
</gene>
<keyword evidence="1" id="KW-0472">Membrane</keyword>
<evidence type="ECO:0000256" key="1">
    <source>
        <dbReference type="SAM" id="Phobius"/>
    </source>
</evidence>
<feature type="transmembrane region" description="Helical" evidence="1">
    <location>
        <begin position="6"/>
        <end position="26"/>
    </location>
</feature>
<evidence type="ECO:0000313" key="3">
    <source>
        <dbReference type="Proteomes" id="UP001597011"/>
    </source>
</evidence>
<dbReference type="RefSeq" id="WP_379939986.1">
    <property type="nucleotide sequence ID" value="NZ_JBHTIB010000005.1"/>
</dbReference>
<proteinExistence type="predicted"/>
<reference evidence="3" key="1">
    <citation type="journal article" date="2019" name="Int. J. Syst. Evol. Microbiol.">
        <title>The Global Catalogue of Microorganisms (GCM) 10K type strain sequencing project: providing services to taxonomists for standard genome sequencing and annotation.</title>
        <authorList>
            <consortium name="The Broad Institute Genomics Platform"/>
            <consortium name="The Broad Institute Genome Sequencing Center for Infectious Disease"/>
            <person name="Wu L."/>
            <person name="Ma J."/>
        </authorList>
    </citation>
    <scope>NUCLEOTIDE SEQUENCE [LARGE SCALE GENOMIC DNA]</scope>
    <source>
        <strain evidence="3">CCUG 60529</strain>
    </source>
</reference>
<comment type="caution">
    <text evidence="2">The sequence shown here is derived from an EMBL/GenBank/DDBJ whole genome shotgun (WGS) entry which is preliminary data.</text>
</comment>
<name>A0ABW3BQ17_9FLAO</name>
<evidence type="ECO:0000313" key="2">
    <source>
        <dbReference type="EMBL" id="MFD0835111.1"/>
    </source>
</evidence>